<feature type="transmembrane region" description="Helical" evidence="2">
    <location>
        <begin position="53"/>
        <end position="83"/>
    </location>
</feature>
<evidence type="ECO:0000313" key="4">
    <source>
        <dbReference type="WBParaSite" id="sdigi.contig305.g7274.t1"/>
    </source>
</evidence>
<protein>
    <submittedName>
        <fullName evidence="4">Uncharacterized protein</fullName>
    </submittedName>
</protein>
<sequence length="165" mass="19005">MSSNMTIATITHLLTSATTTTTFVIQNYRGKRQLWNGYGYESYYGYGFHWSRIMLIILPLVALFLCCLMPCICALGIWFAGWFGLRSQTVNKNCGNLATGTNSYAKQQQPVASQTTNFIPIEPGNSREHVDSYIYEEKRSDRYYHRPPSPHPRDEQRRNFTSSRL</sequence>
<keyword evidence="2" id="KW-1133">Transmembrane helix</keyword>
<evidence type="ECO:0000313" key="3">
    <source>
        <dbReference type="Proteomes" id="UP000887581"/>
    </source>
</evidence>
<keyword evidence="2" id="KW-0472">Membrane</keyword>
<evidence type="ECO:0000256" key="2">
    <source>
        <dbReference type="SAM" id="Phobius"/>
    </source>
</evidence>
<accession>A0A915PWJ7</accession>
<dbReference type="AlphaFoldDB" id="A0A915PWJ7"/>
<reference evidence="4" key="1">
    <citation type="submission" date="2022-11" db="UniProtKB">
        <authorList>
            <consortium name="WormBaseParasite"/>
        </authorList>
    </citation>
    <scope>IDENTIFICATION</scope>
</reference>
<organism evidence="3 4">
    <name type="scientific">Setaria digitata</name>
    <dbReference type="NCBI Taxonomy" id="48799"/>
    <lineage>
        <taxon>Eukaryota</taxon>
        <taxon>Metazoa</taxon>
        <taxon>Ecdysozoa</taxon>
        <taxon>Nematoda</taxon>
        <taxon>Chromadorea</taxon>
        <taxon>Rhabditida</taxon>
        <taxon>Spirurina</taxon>
        <taxon>Spiruromorpha</taxon>
        <taxon>Filarioidea</taxon>
        <taxon>Setariidae</taxon>
        <taxon>Setaria</taxon>
    </lineage>
</organism>
<feature type="region of interest" description="Disordered" evidence="1">
    <location>
        <begin position="142"/>
        <end position="165"/>
    </location>
</feature>
<keyword evidence="2" id="KW-0812">Transmembrane</keyword>
<name>A0A915PWJ7_9BILA</name>
<dbReference type="WBParaSite" id="sdigi.contig305.g7274.t1">
    <property type="protein sequence ID" value="sdigi.contig305.g7274.t1"/>
    <property type="gene ID" value="sdigi.contig305.g7274"/>
</dbReference>
<proteinExistence type="predicted"/>
<dbReference type="Proteomes" id="UP000887581">
    <property type="component" value="Unplaced"/>
</dbReference>
<keyword evidence="3" id="KW-1185">Reference proteome</keyword>
<evidence type="ECO:0000256" key="1">
    <source>
        <dbReference type="SAM" id="MobiDB-lite"/>
    </source>
</evidence>